<comment type="subcellular location">
    <subcellularLocation>
        <location evidence="1">Cytoplasm</location>
        <location evidence="1">Cytoskeleton</location>
        <location evidence="1">Cilium axoneme</location>
    </subcellularLocation>
</comment>
<accession>A0A7S1SJD4</accession>
<comment type="similarity">
    <text evidence="5">Belongs to the CIMIP2 family.</text>
</comment>
<sequence>MGYTGFIPARRNHVIAQTFSKEMVSAGTAHTAILDKTVPRSWTLPDSMPGLGDSRPSGCFHSTAGGTLRFDQTFTRTLGEAGVARGKIPGYSGHMPGLQHAFGKTFGNMTTI</sequence>
<organism evidence="7">
    <name type="scientific">Tetraselmis chuii</name>
    <dbReference type="NCBI Taxonomy" id="63592"/>
    <lineage>
        <taxon>Eukaryota</taxon>
        <taxon>Viridiplantae</taxon>
        <taxon>Chlorophyta</taxon>
        <taxon>core chlorophytes</taxon>
        <taxon>Chlorodendrophyceae</taxon>
        <taxon>Chlorodendrales</taxon>
        <taxon>Chlorodendraceae</taxon>
        <taxon>Tetraselmis</taxon>
    </lineage>
</organism>
<keyword evidence="4" id="KW-0966">Cell projection</keyword>
<keyword evidence="3" id="KW-0206">Cytoskeleton</keyword>
<dbReference type="EMBL" id="HBGG01006112">
    <property type="protein sequence ID" value="CAD9200717.1"/>
    <property type="molecule type" value="Transcribed_RNA"/>
</dbReference>
<dbReference type="Pfam" id="PF10629">
    <property type="entry name" value="CMI2B-like"/>
    <property type="match status" value="1"/>
</dbReference>
<evidence type="ECO:0000256" key="5">
    <source>
        <dbReference type="ARBA" id="ARBA00035661"/>
    </source>
</evidence>
<gene>
    <name evidence="7" type="ORF">TCHU04912_LOCUS2950</name>
</gene>
<reference evidence="7" key="1">
    <citation type="submission" date="2021-01" db="EMBL/GenBank/DDBJ databases">
        <authorList>
            <person name="Corre E."/>
            <person name="Pelletier E."/>
            <person name="Niang G."/>
            <person name="Scheremetjew M."/>
            <person name="Finn R."/>
            <person name="Kale V."/>
            <person name="Holt S."/>
            <person name="Cochrane G."/>
            <person name="Meng A."/>
            <person name="Brown T."/>
            <person name="Cohen L."/>
        </authorList>
    </citation>
    <scope>NUCLEOTIDE SEQUENCE</scope>
    <source>
        <strain evidence="7">PLY429</strain>
    </source>
</reference>
<evidence type="ECO:0000256" key="1">
    <source>
        <dbReference type="ARBA" id="ARBA00004430"/>
    </source>
</evidence>
<evidence type="ECO:0000256" key="2">
    <source>
        <dbReference type="ARBA" id="ARBA00022490"/>
    </source>
</evidence>
<proteinExistence type="inferred from homology"/>
<evidence type="ECO:0000313" key="7">
    <source>
        <dbReference type="EMBL" id="CAD9200717.1"/>
    </source>
</evidence>
<evidence type="ECO:0000256" key="4">
    <source>
        <dbReference type="ARBA" id="ARBA00023273"/>
    </source>
</evidence>
<evidence type="ECO:0000259" key="6">
    <source>
        <dbReference type="Pfam" id="PF10629"/>
    </source>
</evidence>
<dbReference type="InterPro" id="IPR018902">
    <property type="entry name" value="CMI2A-C-like_dom"/>
</dbReference>
<protein>
    <recommendedName>
        <fullName evidence="6">Ciliary microtubule inner protein 2A-C-like domain-containing protein</fullName>
    </recommendedName>
</protein>
<keyword evidence="2" id="KW-0963">Cytoplasm</keyword>
<name>A0A7S1SJD4_9CHLO</name>
<feature type="domain" description="Ciliary microtubule inner protein 2A-C-like" evidence="6">
    <location>
        <begin position="88"/>
        <end position="110"/>
    </location>
</feature>
<evidence type="ECO:0000256" key="3">
    <source>
        <dbReference type="ARBA" id="ARBA00023212"/>
    </source>
</evidence>
<dbReference type="GO" id="GO:0005930">
    <property type="term" value="C:axoneme"/>
    <property type="evidence" value="ECO:0007669"/>
    <property type="project" value="UniProtKB-SubCell"/>
</dbReference>
<dbReference type="AlphaFoldDB" id="A0A7S1SJD4"/>